<evidence type="ECO:0000256" key="1">
    <source>
        <dbReference type="SAM" id="Phobius"/>
    </source>
</evidence>
<evidence type="ECO:0000313" key="2">
    <source>
        <dbReference type="EMBL" id="KAK3241432.1"/>
    </source>
</evidence>
<feature type="transmembrane region" description="Helical" evidence="1">
    <location>
        <begin position="35"/>
        <end position="54"/>
    </location>
</feature>
<dbReference type="AlphaFoldDB" id="A0AAE0EVD0"/>
<keyword evidence="1" id="KW-0812">Transmembrane</keyword>
<accession>A0AAE0EVD0</accession>
<reference evidence="2 3" key="1">
    <citation type="journal article" date="2015" name="Genome Biol. Evol.">
        <title>Comparative Genomics of a Bacterivorous Green Alga Reveals Evolutionary Causalities and Consequences of Phago-Mixotrophic Mode of Nutrition.</title>
        <authorList>
            <person name="Burns J.A."/>
            <person name="Paasch A."/>
            <person name="Narechania A."/>
            <person name="Kim E."/>
        </authorList>
    </citation>
    <scope>NUCLEOTIDE SEQUENCE [LARGE SCALE GENOMIC DNA]</scope>
    <source>
        <strain evidence="2 3">PLY_AMNH</strain>
    </source>
</reference>
<name>A0AAE0EVD0_9CHLO</name>
<comment type="caution">
    <text evidence="2">The sequence shown here is derived from an EMBL/GenBank/DDBJ whole genome shotgun (WGS) entry which is preliminary data.</text>
</comment>
<protein>
    <submittedName>
        <fullName evidence="2">Uncharacterized protein</fullName>
    </submittedName>
</protein>
<dbReference type="EMBL" id="LGRX02033392">
    <property type="protein sequence ID" value="KAK3241432.1"/>
    <property type="molecule type" value="Genomic_DNA"/>
</dbReference>
<proteinExistence type="predicted"/>
<evidence type="ECO:0000313" key="3">
    <source>
        <dbReference type="Proteomes" id="UP001190700"/>
    </source>
</evidence>
<organism evidence="2 3">
    <name type="scientific">Cymbomonas tetramitiformis</name>
    <dbReference type="NCBI Taxonomy" id="36881"/>
    <lineage>
        <taxon>Eukaryota</taxon>
        <taxon>Viridiplantae</taxon>
        <taxon>Chlorophyta</taxon>
        <taxon>Pyramimonadophyceae</taxon>
        <taxon>Pyramimonadales</taxon>
        <taxon>Pyramimonadaceae</taxon>
        <taxon>Cymbomonas</taxon>
    </lineage>
</organism>
<gene>
    <name evidence="2" type="ORF">CYMTET_48784</name>
</gene>
<keyword evidence="1" id="KW-0472">Membrane</keyword>
<keyword evidence="1" id="KW-1133">Transmembrane helix</keyword>
<dbReference type="Proteomes" id="UP001190700">
    <property type="component" value="Unassembled WGS sequence"/>
</dbReference>
<keyword evidence="3" id="KW-1185">Reference proteome</keyword>
<sequence>MDNKASLGYWGKCWYYVVKPKLVFKTAKEIAIVDWRLAVIYYILVCGVICYLGYSMLRRAAFLSVEIPNMLLSSYISNGNVTAFQEETWEYMQTPLAKTAANYCARGSHYDFSWSGDWQYIFSGCTALSAGHFAQKGRHSNS</sequence>